<dbReference type="GO" id="GO:0046872">
    <property type="term" value="F:metal ion binding"/>
    <property type="evidence" value="ECO:0007669"/>
    <property type="project" value="UniProtKB-KW"/>
</dbReference>
<keyword evidence="6 10" id="KW-0378">Hydrolase</keyword>
<dbReference type="EC" id="3.1.30.-" evidence="10"/>
<evidence type="ECO:0000256" key="6">
    <source>
        <dbReference type="ARBA" id="ARBA00022801"/>
    </source>
</evidence>
<keyword evidence="7" id="KW-0460">Magnesium</keyword>
<dbReference type="PANTHER" id="PTHR13966">
    <property type="entry name" value="ENDONUCLEASE RELATED"/>
    <property type="match status" value="1"/>
</dbReference>
<dbReference type="InterPro" id="IPR044929">
    <property type="entry name" value="DNA/RNA_non-sp_Endonuclease_sf"/>
</dbReference>
<keyword evidence="4 9" id="KW-0479">Metal-binding</keyword>
<feature type="domain" description="ENPP1-3/EXOG-like endonuclease/phosphodiesterase" evidence="12">
    <location>
        <begin position="22"/>
        <end position="210"/>
    </location>
</feature>
<keyword evidence="5 10" id="KW-0255">Endonuclease</keyword>
<feature type="region of interest" description="Disordered" evidence="11">
    <location>
        <begin position="246"/>
        <end position="281"/>
    </location>
</feature>
<organism evidence="14 15">
    <name type="scientific">Pararobbsia silviterrae</name>
    <dbReference type="NCBI Taxonomy" id="1792498"/>
    <lineage>
        <taxon>Bacteria</taxon>
        <taxon>Pseudomonadati</taxon>
        <taxon>Pseudomonadota</taxon>
        <taxon>Betaproteobacteria</taxon>
        <taxon>Burkholderiales</taxon>
        <taxon>Burkholderiaceae</taxon>
        <taxon>Pararobbsia</taxon>
    </lineage>
</organism>
<dbReference type="InterPro" id="IPR018524">
    <property type="entry name" value="DNA/RNA_endonuclease_AS"/>
</dbReference>
<evidence type="ECO:0000313" key="14">
    <source>
        <dbReference type="EMBL" id="RKP51933.1"/>
    </source>
</evidence>
<dbReference type="InterPro" id="IPR001604">
    <property type="entry name" value="Endo_G_ENPP1-like_dom"/>
</dbReference>
<evidence type="ECO:0000259" key="13">
    <source>
        <dbReference type="SMART" id="SM00892"/>
    </source>
</evidence>
<evidence type="ECO:0000256" key="3">
    <source>
        <dbReference type="ARBA" id="ARBA00022722"/>
    </source>
</evidence>
<evidence type="ECO:0000256" key="8">
    <source>
        <dbReference type="PIRSR" id="PIRSR640255-1"/>
    </source>
</evidence>
<dbReference type="AlphaFoldDB" id="A0A494XWG0"/>
<accession>A0A494XWG0</accession>
<gene>
    <name evidence="14" type="ORF">D7S86_18515</name>
</gene>
<dbReference type="InterPro" id="IPR020821">
    <property type="entry name" value="ENPP1-3/EXOG-like_nuc-like"/>
</dbReference>
<dbReference type="Pfam" id="PF01223">
    <property type="entry name" value="Endonuclease_NS"/>
    <property type="match status" value="1"/>
</dbReference>
<evidence type="ECO:0000256" key="1">
    <source>
        <dbReference type="ARBA" id="ARBA00001946"/>
    </source>
</evidence>
<dbReference type="GO" id="GO:0004519">
    <property type="term" value="F:endonuclease activity"/>
    <property type="evidence" value="ECO:0007669"/>
    <property type="project" value="UniProtKB-UniRule"/>
</dbReference>
<protein>
    <recommendedName>
        <fullName evidence="10">Endonuclease</fullName>
        <ecNumber evidence="10">3.1.30.-</ecNumber>
    </recommendedName>
</protein>
<dbReference type="Proteomes" id="UP000270342">
    <property type="component" value="Unassembled WGS sequence"/>
</dbReference>
<keyword evidence="15" id="KW-1185">Reference proteome</keyword>
<dbReference type="PANTHER" id="PTHR13966:SF5">
    <property type="entry name" value="ENDONUCLEASE G, MITOCHONDRIAL"/>
    <property type="match status" value="1"/>
</dbReference>
<comment type="similarity">
    <text evidence="2 10">Belongs to the DNA/RNA non-specific endonuclease family.</text>
</comment>
<dbReference type="SMART" id="SM00477">
    <property type="entry name" value="NUC"/>
    <property type="match status" value="1"/>
</dbReference>
<dbReference type="Gene3D" id="3.40.570.10">
    <property type="entry name" value="Extracellular Endonuclease, subunit A"/>
    <property type="match status" value="1"/>
</dbReference>
<evidence type="ECO:0000256" key="11">
    <source>
        <dbReference type="SAM" id="MobiDB-lite"/>
    </source>
</evidence>
<evidence type="ECO:0000256" key="9">
    <source>
        <dbReference type="PIRSR" id="PIRSR640255-2"/>
    </source>
</evidence>
<reference evidence="14 15" key="1">
    <citation type="submission" date="2018-10" db="EMBL/GenBank/DDBJ databases">
        <title>Robbsia sp. DHC34, isolated from soil.</title>
        <authorList>
            <person name="Gao Z.-H."/>
            <person name="Qiu L.-H."/>
        </authorList>
    </citation>
    <scope>NUCLEOTIDE SEQUENCE [LARGE SCALE GENOMIC DNA]</scope>
    <source>
        <strain evidence="14 15">DHC34</strain>
    </source>
</reference>
<evidence type="ECO:0000256" key="4">
    <source>
        <dbReference type="ARBA" id="ARBA00022723"/>
    </source>
</evidence>
<dbReference type="EMBL" id="RBZU01000008">
    <property type="protein sequence ID" value="RKP51933.1"/>
    <property type="molecule type" value="Genomic_DNA"/>
</dbReference>
<keyword evidence="3 10" id="KW-0540">Nuclease</keyword>
<evidence type="ECO:0000313" key="15">
    <source>
        <dbReference type="Proteomes" id="UP000270342"/>
    </source>
</evidence>
<name>A0A494XWG0_9BURK</name>
<feature type="binding site" evidence="9">
    <location>
        <position position="116"/>
    </location>
    <ligand>
        <name>Mg(2+)</name>
        <dbReference type="ChEBI" id="CHEBI:18420"/>
        <note>catalytic</note>
    </ligand>
</feature>
<evidence type="ECO:0000259" key="12">
    <source>
        <dbReference type="SMART" id="SM00477"/>
    </source>
</evidence>
<comment type="cofactor">
    <cofactor evidence="1 10">
        <name>Mg(2+)</name>
        <dbReference type="ChEBI" id="CHEBI:18420"/>
    </cofactor>
</comment>
<proteinExistence type="inferred from homology"/>
<dbReference type="InterPro" id="IPR040255">
    <property type="entry name" value="Non-specific_endonuclease"/>
</dbReference>
<dbReference type="SUPFAM" id="SSF54060">
    <property type="entry name" value="His-Me finger endonucleases"/>
    <property type="match status" value="1"/>
</dbReference>
<dbReference type="InterPro" id="IPR044925">
    <property type="entry name" value="His-Me_finger_sf"/>
</dbReference>
<dbReference type="SMART" id="SM00892">
    <property type="entry name" value="Endonuclease_NS"/>
    <property type="match status" value="1"/>
</dbReference>
<feature type="compositionally biased region" description="Basic and acidic residues" evidence="11">
    <location>
        <begin position="270"/>
        <end position="279"/>
    </location>
</feature>
<feature type="domain" description="DNA/RNA non-specific endonuclease/pyrophosphatase/phosphodiesterase" evidence="13">
    <location>
        <begin position="21"/>
        <end position="210"/>
    </location>
</feature>
<sequence>MAPQSSSASPARVTDDVHLLCFRSFTVLESGTTRTAVWSAEALTRDHVLAARELRRDNVFHAEDAIAPSDRAELGDYVRSGWDRGHMTPSGDMPDAESQAESFSLANMIPQAPRNNRRLWEHIEASTRTLAKSAGEVYVVTGPGYTSAKPSWLNGRVRIPDLVWKAVYVPHQGAGAYLVRNDAGRDYAIVSIADMTRLTGIDPFPSLAASMRQTPYGLPSPTPHRGEDADVRVAVASLLGRGETVDVASSRDGAGVGAVKREGRRRRRETAHDDGEDRASAPLGRRTWVPIDILATLESAIEQTGQMLWQWLDRAWRDALR</sequence>
<dbReference type="PROSITE" id="PS01070">
    <property type="entry name" value="NUCLEASE_NON_SPEC"/>
    <property type="match status" value="1"/>
</dbReference>
<dbReference type="GO" id="GO:0016787">
    <property type="term" value="F:hydrolase activity"/>
    <property type="evidence" value="ECO:0007669"/>
    <property type="project" value="UniProtKB-KW"/>
</dbReference>
<evidence type="ECO:0000256" key="7">
    <source>
        <dbReference type="ARBA" id="ARBA00022842"/>
    </source>
</evidence>
<feature type="active site" description="Proton acceptor" evidence="8">
    <location>
        <position position="86"/>
    </location>
</feature>
<comment type="caution">
    <text evidence="14">The sequence shown here is derived from an EMBL/GenBank/DDBJ whole genome shotgun (WGS) entry which is preliminary data.</text>
</comment>
<evidence type="ECO:0000256" key="5">
    <source>
        <dbReference type="ARBA" id="ARBA00022759"/>
    </source>
</evidence>
<evidence type="ECO:0000256" key="10">
    <source>
        <dbReference type="RuleBase" id="RU366055"/>
    </source>
</evidence>
<dbReference type="GO" id="GO:0003676">
    <property type="term" value="F:nucleic acid binding"/>
    <property type="evidence" value="ECO:0007669"/>
    <property type="project" value="InterPro"/>
</dbReference>
<evidence type="ECO:0000256" key="2">
    <source>
        <dbReference type="ARBA" id="ARBA00010052"/>
    </source>
</evidence>